<dbReference type="RefSeq" id="WP_183385486.1">
    <property type="nucleotide sequence ID" value="NZ_JACHXR010000021.1"/>
</dbReference>
<feature type="region of interest" description="Disordered" evidence="1">
    <location>
        <begin position="1"/>
        <end position="79"/>
    </location>
</feature>
<comment type="caution">
    <text evidence="2">The sequence shown here is derived from an EMBL/GenBank/DDBJ whole genome shotgun (WGS) entry which is preliminary data.</text>
</comment>
<organism evidence="2 3">
    <name type="scientific">Halomonas stenophila</name>
    <dbReference type="NCBI Taxonomy" id="795312"/>
    <lineage>
        <taxon>Bacteria</taxon>
        <taxon>Pseudomonadati</taxon>
        <taxon>Pseudomonadota</taxon>
        <taxon>Gammaproteobacteria</taxon>
        <taxon>Oceanospirillales</taxon>
        <taxon>Halomonadaceae</taxon>
        <taxon>Halomonas</taxon>
    </lineage>
</organism>
<proteinExistence type="predicted"/>
<name>A0A7W5HMZ5_9GAMM</name>
<accession>A0A7W5HMZ5</accession>
<keyword evidence="3" id="KW-1185">Reference proteome</keyword>
<evidence type="ECO:0000256" key="1">
    <source>
        <dbReference type="SAM" id="MobiDB-lite"/>
    </source>
</evidence>
<dbReference type="AlphaFoldDB" id="A0A7W5HMZ5"/>
<dbReference type="Proteomes" id="UP000518892">
    <property type="component" value="Unassembled WGS sequence"/>
</dbReference>
<feature type="compositionally biased region" description="Polar residues" evidence="1">
    <location>
        <begin position="36"/>
        <end position="45"/>
    </location>
</feature>
<evidence type="ECO:0000313" key="2">
    <source>
        <dbReference type="EMBL" id="MBB3233082.1"/>
    </source>
</evidence>
<sequence>MTGARPANNNKTPGPRHFERDVDNKHNSDTERESFEVNNNNTLEARNQDATHRHRLPTTTRAAVVHPRQQQQDVGGRHAPMPSWLDYCFEYEAVAVRSVNNDNNIACLKTPW</sequence>
<evidence type="ECO:0000313" key="3">
    <source>
        <dbReference type="Proteomes" id="UP000518892"/>
    </source>
</evidence>
<reference evidence="2 3" key="1">
    <citation type="submission" date="2020-08" db="EMBL/GenBank/DDBJ databases">
        <title>Genomic Encyclopedia of Type Strains, Phase III (KMG-III): the genomes of soil and plant-associated and newly described type strains.</title>
        <authorList>
            <person name="Whitman W."/>
        </authorList>
    </citation>
    <scope>NUCLEOTIDE SEQUENCE [LARGE SCALE GENOMIC DNA]</scope>
    <source>
        <strain evidence="2 3">CECT 7744</strain>
    </source>
</reference>
<dbReference type="EMBL" id="JACHXR010000021">
    <property type="protein sequence ID" value="MBB3233082.1"/>
    <property type="molecule type" value="Genomic_DNA"/>
</dbReference>
<gene>
    <name evidence="2" type="ORF">FHR97_003965</name>
</gene>
<feature type="compositionally biased region" description="Basic and acidic residues" evidence="1">
    <location>
        <begin position="16"/>
        <end position="35"/>
    </location>
</feature>
<protein>
    <submittedName>
        <fullName evidence="2">Uncharacterized protein</fullName>
    </submittedName>
</protein>